<dbReference type="Proteomes" id="UP000686327">
    <property type="component" value="Unassembled WGS sequence"/>
</dbReference>
<feature type="compositionally biased region" description="Polar residues" evidence="1">
    <location>
        <begin position="49"/>
        <end position="68"/>
    </location>
</feature>
<organism evidence="3 4">
    <name type="scientific">Cedecea davisae</name>
    <dbReference type="NCBI Taxonomy" id="158484"/>
    <lineage>
        <taxon>Bacteria</taxon>
        <taxon>Pseudomonadati</taxon>
        <taxon>Pseudomonadota</taxon>
        <taxon>Gammaproteobacteria</taxon>
        <taxon>Enterobacterales</taxon>
        <taxon>Enterobacteriaceae</taxon>
        <taxon>Cedecea</taxon>
    </lineage>
</organism>
<dbReference type="Pfam" id="PF13985">
    <property type="entry name" value="YbgS"/>
    <property type="match status" value="1"/>
</dbReference>
<name>A0ABS6DMQ4_9ENTR</name>
<proteinExistence type="predicted"/>
<evidence type="ECO:0000256" key="1">
    <source>
        <dbReference type="SAM" id="MobiDB-lite"/>
    </source>
</evidence>
<feature type="compositionally biased region" description="Low complexity" evidence="1">
    <location>
        <begin position="24"/>
        <end position="44"/>
    </location>
</feature>
<accession>A0ABS6DMQ4</accession>
<feature type="chain" id="PRO_5045757511" evidence="2">
    <location>
        <begin position="25"/>
        <end position="110"/>
    </location>
</feature>
<dbReference type="RefSeq" id="WP_216377322.1">
    <property type="nucleotide sequence ID" value="NZ_JAGRYT010000038.1"/>
</dbReference>
<evidence type="ECO:0000313" key="4">
    <source>
        <dbReference type="Proteomes" id="UP000686327"/>
    </source>
</evidence>
<feature type="compositionally biased region" description="Polar residues" evidence="1">
    <location>
        <begin position="96"/>
        <end position="110"/>
    </location>
</feature>
<reference evidence="4" key="2">
    <citation type="submission" date="2023-07" db="EMBL/GenBank/DDBJ databases">
        <title>Cedecea davisae an AmpC producer and its therapeutic implications.</title>
        <authorList>
            <person name="Notter J."/>
        </authorList>
    </citation>
    <scope>NUCLEOTIDE SEQUENCE [LARGE SCALE GENOMIC DNA]</scope>
    <source>
        <strain evidence="4">1</strain>
    </source>
</reference>
<sequence>MVMKKLTTLLLTATLALGSGAAFAADSTSGANNGQANASAQAGQVAPDAQQNVAPNGVKNSHINNSHQKMSKSEVHKNSMCKDGRCPDTNKKVETGSGNDVNTKVDGTSQ</sequence>
<reference evidence="3 4" key="1">
    <citation type="submission" date="2021-04" db="EMBL/GenBank/DDBJ databases">
        <authorList>
            <person name="Seiffert S.N."/>
        </authorList>
    </citation>
    <scope>NUCLEOTIDE SEQUENCE [LARGE SCALE GENOMIC DNA]</scope>
    <source>
        <strain evidence="3 4">1</strain>
    </source>
</reference>
<protein>
    <submittedName>
        <fullName evidence="3">YbgS-like family protein</fullName>
    </submittedName>
</protein>
<keyword evidence="4" id="KW-1185">Reference proteome</keyword>
<feature type="compositionally biased region" description="Basic and acidic residues" evidence="1">
    <location>
        <begin position="71"/>
        <end position="94"/>
    </location>
</feature>
<evidence type="ECO:0000256" key="2">
    <source>
        <dbReference type="SAM" id="SignalP"/>
    </source>
</evidence>
<feature type="region of interest" description="Disordered" evidence="1">
    <location>
        <begin position="24"/>
        <end position="110"/>
    </location>
</feature>
<feature type="signal peptide" evidence="2">
    <location>
        <begin position="1"/>
        <end position="24"/>
    </location>
</feature>
<gene>
    <name evidence="3" type="ORF">KC222_20340</name>
</gene>
<keyword evidence="2" id="KW-0732">Signal</keyword>
<dbReference type="InterPro" id="IPR020363">
    <property type="entry name" value="Uncharacterised_YbgS"/>
</dbReference>
<evidence type="ECO:0000313" key="3">
    <source>
        <dbReference type="EMBL" id="MBU4684355.1"/>
    </source>
</evidence>
<comment type="caution">
    <text evidence="3">The sequence shown here is derived from an EMBL/GenBank/DDBJ whole genome shotgun (WGS) entry which is preliminary data.</text>
</comment>
<dbReference type="EMBL" id="JAGRYU010000035">
    <property type="protein sequence ID" value="MBU4684355.1"/>
    <property type="molecule type" value="Genomic_DNA"/>
</dbReference>